<reference evidence="9" key="1">
    <citation type="submission" date="2012-07" db="EMBL/GenBank/DDBJ databases">
        <title>Genome of the Chinese tree shrew, a rising model animal genetically related to primates.</title>
        <authorList>
            <person name="Zhang G."/>
            <person name="Fan Y."/>
            <person name="Yao Y."/>
            <person name="Huang Z."/>
        </authorList>
    </citation>
    <scope>NUCLEOTIDE SEQUENCE [LARGE SCALE GENOMIC DNA]</scope>
</reference>
<proteinExistence type="inferred from homology"/>
<dbReference type="SUPFAM" id="SSF46561">
    <property type="entry name" value="Ribosomal protein L29 (L29p)"/>
    <property type="match status" value="1"/>
</dbReference>
<dbReference type="NCBIfam" id="TIGR00012">
    <property type="entry name" value="L29"/>
    <property type="match status" value="1"/>
</dbReference>
<dbReference type="InParanoid" id="L9JJN0"/>
<feature type="coiled-coil region" evidence="7">
    <location>
        <begin position="28"/>
        <end position="55"/>
    </location>
</feature>
<dbReference type="GO" id="GO:0022625">
    <property type="term" value="C:cytosolic large ribosomal subunit"/>
    <property type="evidence" value="ECO:0007669"/>
    <property type="project" value="InterPro"/>
</dbReference>
<reference evidence="9" key="2">
    <citation type="journal article" date="2013" name="Nat. Commun.">
        <title>Genome of the Chinese tree shrew.</title>
        <authorList>
            <person name="Fan Y."/>
            <person name="Huang Z.Y."/>
            <person name="Cao C.C."/>
            <person name="Chen C.S."/>
            <person name="Chen Y.X."/>
            <person name="Fan D.D."/>
            <person name="He J."/>
            <person name="Hou H.L."/>
            <person name="Hu L."/>
            <person name="Hu X.T."/>
            <person name="Jiang X.T."/>
            <person name="Lai R."/>
            <person name="Lang Y.S."/>
            <person name="Liang B."/>
            <person name="Liao S.G."/>
            <person name="Mu D."/>
            <person name="Ma Y.Y."/>
            <person name="Niu Y.Y."/>
            <person name="Sun X.Q."/>
            <person name="Xia J.Q."/>
            <person name="Xiao J."/>
            <person name="Xiong Z.Q."/>
            <person name="Xu L."/>
            <person name="Yang L."/>
            <person name="Zhang Y."/>
            <person name="Zhao W."/>
            <person name="Zhao X.D."/>
            <person name="Zheng Y.T."/>
            <person name="Zhou J.M."/>
            <person name="Zhu Y.B."/>
            <person name="Zhang G.J."/>
            <person name="Wang J."/>
            <person name="Yao Y.G."/>
        </authorList>
    </citation>
    <scope>NUCLEOTIDE SEQUENCE [LARGE SCALE GENOMIC DNA]</scope>
</reference>
<evidence type="ECO:0000313" key="8">
    <source>
        <dbReference type="EMBL" id="ELW50695.1"/>
    </source>
</evidence>
<evidence type="ECO:0000256" key="3">
    <source>
        <dbReference type="ARBA" id="ARBA00022980"/>
    </source>
</evidence>
<evidence type="ECO:0000256" key="5">
    <source>
        <dbReference type="ARBA" id="ARBA00035204"/>
    </source>
</evidence>
<dbReference type="EMBL" id="KB320976">
    <property type="protein sequence ID" value="ELW50695.1"/>
    <property type="molecule type" value="Genomic_DNA"/>
</dbReference>
<name>L9JJN0_TUPCH</name>
<dbReference type="GO" id="GO:0006412">
    <property type="term" value="P:translation"/>
    <property type="evidence" value="ECO:0007669"/>
    <property type="project" value="InterPro"/>
</dbReference>
<gene>
    <name evidence="8" type="ORF">TREES_T100000828</name>
</gene>
<evidence type="ECO:0000256" key="1">
    <source>
        <dbReference type="ARBA" id="ARBA00009254"/>
    </source>
</evidence>
<dbReference type="AlphaFoldDB" id="L9JJN0"/>
<keyword evidence="7" id="KW-0175">Coiled coil</keyword>
<keyword evidence="3 8" id="KW-0689">Ribosomal protein</keyword>
<dbReference type="FunFam" id="1.10.287.310:FF:000002">
    <property type="entry name" value="60S ribosomal protein L35"/>
    <property type="match status" value="1"/>
</dbReference>
<dbReference type="InterPro" id="IPR045059">
    <property type="entry name" value="Ribosomal_uL29_euk"/>
</dbReference>
<protein>
    <recommendedName>
        <fullName evidence="5">Large ribosomal subunit protein uL29</fullName>
    </recommendedName>
    <alternativeName>
        <fullName evidence="6">60S ribosomal protein L35</fullName>
    </alternativeName>
</protein>
<sequence>MQRTFQKTCGLGCFLYAMKLTLPKYFPEEEQLKQLEDLKVELNQLQNAKVTSGAESKLSKIRALSKSIACVFTIINQT</sequence>
<dbReference type="Gene3D" id="1.10.287.310">
    <property type="match status" value="1"/>
</dbReference>
<keyword evidence="9" id="KW-1185">Reference proteome</keyword>
<keyword evidence="4" id="KW-0687">Ribonucleoprotein</keyword>
<evidence type="ECO:0000256" key="7">
    <source>
        <dbReference type="SAM" id="Coils"/>
    </source>
</evidence>
<dbReference type="GO" id="GO:0003735">
    <property type="term" value="F:structural constituent of ribosome"/>
    <property type="evidence" value="ECO:0007669"/>
    <property type="project" value="InterPro"/>
</dbReference>
<dbReference type="InterPro" id="IPR001854">
    <property type="entry name" value="Ribosomal_uL29"/>
</dbReference>
<organism evidence="8 9">
    <name type="scientific">Tupaia chinensis</name>
    <name type="common">Chinese tree shrew</name>
    <name type="synonym">Tupaia belangeri chinensis</name>
    <dbReference type="NCBI Taxonomy" id="246437"/>
    <lineage>
        <taxon>Eukaryota</taxon>
        <taxon>Metazoa</taxon>
        <taxon>Chordata</taxon>
        <taxon>Craniata</taxon>
        <taxon>Vertebrata</taxon>
        <taxon>Euteleostomi</taxon>
        <taxon>Mammalia</taxon>
        <taxon>Eutheria</taxon>
        <taxon>Euarchontoglires</taxon>
        <taxon>Scandentia</taxon>
        <taxon>Tupaiidae</taxon>
        <taxon>Tupaia</taxon>
    </lineage>
</organism>
<accession>L9JJN0</accession>
<dbReference type="STRING" id="246437.L9JJN0"/>
<evidence type="ECO:0000256" key="4">
    <source>
        <dbReference type="ARBA" id="ARBA00023274"/>
    </source>
</evidence>
<dbReference type="GO" id="GO:0000463">
    <property type="term" value="P:maturation of LSU-rRNA from tricistronic rRNA transcript (SSU-rRNA, 5.8S rRNA, LSU-rRNA)"/>
    <property type="evidence" value="ECO:0007669"/>
    <property type="project" value="InterPro"/>
</dbReference>
<dbReference type="PANTHER" id="PTHR45722:SF2">
    <property type="entry name" value="LARGE RIBOSOMAL SUBUNIT PROTEIN UL29-RELATED"/>
    <property type="match status" value="1"/>
</dbReference>
<dbReference type="GO" id="GO:0003729">
    <property type="term" value="F:mRNA binding"/>
    <property type="evidence" value="ECO:0007669"/>
    <property type="project" value="TreeGrafter"/>
</dbReference>
<evidence type="ECO:0000256" key="2">
    <source>
        <dbReference type="ARBA" id="ARBA00011133"/>
    </source>
</evidence>
<evidence type="ECO:0000256" key="6">
    <source>
        <dbReference type="ARBA" id="ARBA00035334"/>
    </source>
</evidence>
<comment type="similarity">
    <text evidence="1">Belongs to the universal ribosomal protein uL29 family.</text>
</comment>
<dbReference type="Pfam" id="PF00831">
    <property type="entry name" value="Ribosomal_L29"/>
    <property type="match status" value="1"/>
</dbReference>
<dbReference type="PANTHER" id="PTHR45722">
    <property type="entry name" value="60S RIBOSOMAL PROTEIN L35"/>
    <property type="match status" value="1"/>
</dbReference>
<comment type="subunit">
    <text evidence="2">Component of the large ribosomal subunit.</text>
</comment>
<evidence type="ECO:0000313" key="9">
    <source>
        <dbReference type="Proteomes" id="UP000011518"/>
    </source>
</evidence>
<dbReference type="InterPro" id="IPR036049">
    <property type="entry name" value="Ribosomal_uL29_sf"/>
</dbReference>
<dbReference type="Proteomes" id="UP000011518">
    <property type="component" value="Unassembled WGS sequence"/>
</dbReference>